<evidence type="ECO:0000313" key="1">
    <source>
        <dbReference type="EMBL" id="ADE57668.1"/>
    </source>
</evidence>
<dbReference type="HOGENOM" id="CLU_174548_0_0_0"/>
<dbReference type="KEGG" id="aco:Amico_1551"/>
<keyword evidence="2" id="KW-1185">Reference proteome</keyword>
<dbReference type="OrthoDB" id="9894963at2"/>
<dbReference type="STRING" id="572547.Amico_1551"/>
<name>D5EGI6_AMICL</name>
<proteinExistence type="predicted"/>
<organism evidence="1 2">
    <name type="scientific">Aminobacterium colombiense (strain DSM 12261 / ALA-1)</name>
    <dbReference type="NCBI Taxonomy" id="572547"/>
    <lineage>
        <taxon>Bacteria</taxon>
        <taxon>Thermotogati</taxon>
        <taxon>Synergistota</taxon>
        <taxon>Synergistia</taxon>
        <taxon>Synergistales</taxon>
        <taxon>Aminobacteriaceae</taxon>
        <taxon>Aminobacterium</taxon>
    </lineage>
</organism>
<sequence>MCKVITPQSSEEHLHVHGPLEEAELLRETICEELEGMTSLVARWHAVSGHEAKHAFVHAIESKKTALRDLWKALEELEENLFSEESVEHHHHHH</sequence>
<accession>D5EGI6</accession>
<dbReference type="EMBL" id="CP001997">
    <property type="protein sequence ID" value="ADE57668.1"/>
    <property type="molecule type" value="Genomic_DNA"/>
</dbReference>
<dbReference type="RefSeq" id="WP_013048931.1">
    <property type="nucleotide sequence ID" value="NC_014011.1"/>
</dbReference>
<dbReference type="eggNOG" id="ENOG50338UY">
    <property type="taxonomic scope" value="Bacteria"/>
</dbReference>
<dbReference type="Proteomes" id="UP000002366">
    <property type="component" value="Chromosome"/>
</dbReference>
<evidence type="ECO:0000313" key="2">
    <source>
        <dbReference type="Proteomes" id="UP000002366"/>
    </source>
</evidence>
<dbReference type="AlphaFoldDB" id="D5EGI6"/>
<protein>
    <submittedName>
        <fullName evidence="1">Uncharacterized protein</fullName>
    </submittedName>
</protein>
<reference evidence="1 2" key="1">
    <citation type="journal article" date="2010" name="Stand. Genomic Sci.">
        <title>Complete genome sequence of Aminobacterium colombiense type strain (ALA-1).</title>
        <authorList>
            <person name="Chertkov O."/>
            <person name="Sikorski J."/>
            <person name="Brambilla E."/>
            <person name="Lapidus A."/>
            <person name="Copeland A."/>
            <person name="Glavina Del Rio T."/>
            <person name="Nolan M."/>
            <person name="Lucas S."/>
            <person name="Tice H."/>
            <person name="Cheng J.F."/>
            <person name="Han C."/>
            <person name="Detter J.C."/>
            <person name="Bruce D."/>
            <person name="Tapia R."/>
            <person name="Goodwin L."/>
            <person name="Pitluck S."/>
            <person name="Liolios K."/>
            <person name="Ivanova N."/>
            <person name="Mavromatis K."/>
            <person name="Ovchinnikova G."/>
            <person name="Pati A."/>
            <person name="Chen A."/>
            <person name="Palaniappan K."/>
            <person name="Land M."/>
            <person name="Hauser L."/>
            <person name="Chang Y.J."/>
            <person name="Jeffries C.D."/>
            <person name="Spring S."/>
            <person name="Rohde M."/>
            <person name="Goker M."/>
            <person name="Bristow J."/>
            <person name="Eisen J.A."/>
            <person name="Markowitz V."/>
            <person name="Hugenholtz P."/>
            <person name="Kyrpides N.C."/>
            <person name="Klenk H.P."/>
        </authorList>
    </citation>
    <scope>NUCLEOTIDE SEQUENCE [LARGE SCALE GENOMIC DNA]</scope>
    <source>
        <strain evidence="2">DSM 12261 / ALA-1</strain>
    </source>
</reference>
<gene>
    <name evidence="1" type="ordered locus">Amico_1551</name>
</gene>